<sequence length="291" mass="32766">MSTSDDSELTESNKKPTEILDDDVTLISVSNPYGQLKSILLRILLAIIFLGVGVGAVVYSVYNSERNSSTEDTNVTTVDYFNIRVNQICDKGLYIMETIVNVTSDGDVVKRDVTTIGTSWMQDDTHQRLYLRFGLTSDDWIYTDFVHPTFTVRSTKYNCTKNYGVTYDSYIKSFGVENLHKTTREESILIDGKYRPVIVYSGVPAANILVHGLHPVVIFAYMNPNSGTTYGLETFFPRTGTSFLFRTELWFANMTIGSPDASVFFNYPPECEFSVVNVTSQAFSSRNLLIH</sequence>
<keyword evidence="1" id="KW-0472">Membrane</keyword>
<dbReference type="Proteomes" id="UP000036681">
    <property type="component" value="Unplaced"/>
</dbReference>
<evidence type="ECO:0000313" key="2">
    <source>
        <dbReference type="Proteomes" id="UP000036681"/>
    </source>
</evidence>
<organism evidence="2 3">
    <name type="scientific">Ascaris lumbricoides</name>
    <name type="common">Giant roundworm</name>
    <dbReference type="NCBI Taxonomy" id="6252"/>
    <lineage>
        <taxon>Eukaryota</taxon>
        <taxon>Metazoa</taxon>
        <taxon>Ecdysozoa</taxon>
        <taxon>Nematoda</taxon>
        <taxon>Chromadorea</taxon>
        <taxon>Rhabditida</taxon>
        <taxon>Spirurina</taxon>
        <taxon>Ascaridomorpha</taxon>
        <taxon>Ascaridoidea</taxon>
        <taxon>Ascarididae</taxon>
        <taxon>Ascaris</taxon>
    </lineage>
</organism>
<accession>A0A0M3HUQ4</accession>
<keyword evidence="1" id="KW-1133">Transmembrane helix</keyword>
<keyword evidence="1" id="KW-0812">Transmembrane</keyword>
<proteinExistence type="predicted"/>
<name>A0A0M3HUQ4_ASCLU</name>
<evidence type="ECO:0000313" key="3">
    <source>
        <dbReference type="WBParaSite" id="ALUE_0000656101-mRNA-1"/>
    </source>
</evidence>
<keyword evidence="2" id="KW-1185">Reference proteome</keyword>
<evidence type="ECO:0000256" key="1">
    <source>
        <dbReference type="SAM" id="Phobius"/>
    </source>
</evidence>
<feature type="transmembrane region" description="Helical" evidence="1">
    <location>
        <begin position="39"/>
        <end position="62"/>
    </location>
</feature>
<dbReference type="AlphaFoldDB" id="A0A0M3HUQ4"/>
<dbReference type="WBParaSite" id="ALUE_0000656101-mRNA-1">
    <property type="protein sequence ID" value="ALUE_0000656101-mRNA-1"/>
    <property type="gene ID" value="ALUE_0000656101"/>
</dbReference>
<protein>
    <submittedName>
        <fullName evidence="3">DUF4793 domain-containing protein</fullName>
    </submittedName>
</protein>
<reference evidence="3" key="1">
    <citation type="submission" date="2017-02" db="UniProtKB">
        <authorList>
            <consortium name="WormBaseParasite"/>
        </authorList>
    </citation>
    <scope>IDENTIFICATION</scope>
</reference>